<feature type="transmembrane region" description="Helical" evidence="1">
    <location>
        <begin position="315"/>
        <end position="334"/>
    </location>
</feature>
<dbReference type="Pfam" id="PF01501">
    <property type="entry name" value="Glyco_transf_8"/>
    <property type="match status" value="1"/>
</dbReference>
<dbReference type="EMBL" id="JWZX01002604">
    <property type="protein sequence ID" value="KOO28206.1"/>
    <property type="molecule type" value="Genomic_DNA"/>
</dbReference>
<keyword evidence="1" id="KW-0472">Membrane</keyword>
<dbReference type="AlphaFoldDB" id="A0A0M0JNP1"/>
<evidence type="ECO:0000313" key="3">
    <source>
        <dbReference type="Proteomes" id="UP000037460"/>
    </source>
</evidence>
<keyword evidence="3" id="KW-1185">Reference proteome</keyword>
<protein>
    <submittedName>
        <fullName evidence="2">Uncharacterized protein</fullName>
    </submittedName>
</protein>
<keyword evidence="1" id="KW-0812">Transmembrane</keyword>
<keyword evidence="1" id="KW-1133">Transmembrane helix</keyword>
<evidence type="ECO:0000256" key="1">
    <source>
        <dbReference type="SAM" id="Phobius"/>
    </source>
</evidence>
<gene>
    <name evidence="2" type="ORF">Ctob_010254</name>
</gene>
<sequence>MTVSRNWLPGYMTLLHSVERVNGPHDHCGYLFIGSPMVPDSQLSAPEKKIIRHIVGSKPTIFHNVDSDRLSYLMRVPNLRPGVLHAWMKLDLFHSWANECGMPKQIIFLDTDTLVINSLTFIQRYLTKDAQLNRTSDKWALHGSANWYGLSGWVFATDMTPAKPRFINTGFLAFRRPAPEEFLNALQRRIEQRIRENLKIYMADQDVINHAFDDSNLRHSERKLHQNWYANYRPNSAESLREWRVAHWMGVEKPWGKKGHTRGPVRYNDGVLPRLDTMWLDECHQVATKALLVANLTIGCGDGVERDVPGRLDKAAYYLILALLAIAYAVWSTVRPCKERYGDCCVFMSVSAAVALWVFAAYLTADWDHAGWFREPLGLRGDR</sequence>
<dbReference type="SUPFAM" id="SSF53448">
    <property type="entry name" value="Nucleotide-diphospho-sugar transferases"/>
    <property type="match status" value="1"/>
</dbReference>
<accession>A0A0M0JNP1</accession>
<dbReference type="GO" id="GO:0016757">
    <property type="term" value="F:glycosyltransferase activity"/>
    <property type="evidence" value="ECO:0007669"/>
    <property type="project" value="InterPro"/>
</dbReference>
<dbReference type="Gene3D" id="3.90.550.10">
    <property type="entry name" value="Spore Coat Polysaccharide Biosynthesis Protein SpsA, Chain A"/>
    <property type="match status" value="1"/>
</dbReference>
<organism evidence="2 3">
    <name type="scientific">Chrysochromulina tobinii</name>
    <dbReference type="NCBI Taxonomy" id="1460289"/>
    <lineage>
        <taxon>Eukaryota</taxon>
        <taxon>Haptista</taxon>
        <taxon>Haptophyta</taxon>
        <taxon>Prymnesiophyceae</taxon>
        <taxon>Prymnesiales</taxon>
        <taxon>Chrysochromulinaceae</taxon>
        <taxon>Chrysochromulina</taxon>
    </lineage>
</organism>
<proteinExistence type="predicted"/>
<name>A0A0M0JNP1_9EUKA</name>
<comment type="caution">
    <text evidence="2">The sequence shown here is derived from an EMBL/GenBank/DDBJ whole genome shotgun (WGS) entry which is preliminary data.</text>
</comment>
<dbReference type="InterPro" id="IPR029044">
    <property type="entry name" value="Nucleotide-diphossugar_trans"/>
</dbReference>
<dbReference type="InterPro" id="IPR002495">
    <property type="entry name" value="Glyco_trans_8"/>
</dbReference>
<dbReference type="Proteomes" id="UP000037460">
    <property type="component" value="Unassembled WGS sequence"/>
</dbReference>
<reference evidence="3" key="1">
    <citation type="journal article" date="2015" name="PLoS Genet.">
        <title>Genome Sequence and Transcriptome Analyses of Chrysochromulina tobin: Metabolic Tools for Enhanced Algal Fitness in the Prominent Order Prymnesiales (Haptophyceae).</title>
        <authorList>
            <person name="Hovde B.T."/>
            <person name="Deodato C.R."/>
            <person name="Hunsperger H.M."/>
            <person name="Ryken S.A."/>
            <person name="Yost W."/>
            <person name="Jha R.K."/>
            <person name="Patterson J."/>
            <person name="Monnat R.J. Jr."/>
            <person name="Barlow S.B."/>
            <person name="Starkenburg S.R."/>
            <person name="Cattolico R.A."/>
        </authorList>
    </citation>
    <scope>NUCLEOTIDE SEQUENCE</scope>
    <source>
        <strain evidence="3">CCMP291</strain>
    </source>
</reference>
<evidence type="ECO:0000313" key="2">
    <source>
        <dbReference type="EMBL" id="KOO28206.1"/>
    </source>
</evidence>
<feature type="transmembrane region" description="Helical" evidence="1">
    <location>
        <begin position="346"/>
        <end position="365"/>
    </location>
</feature>